<dbReference type="GO" id="GO:0016990">
    <property type="term" value="F:arginine deiminase activity"/>
    <property type="evidence" value="ECO:0007669"/>
    <property type="project" value="TreeGrafter"/>
</dbReference>
<name>A0A917A495_9STRE</name>
<accession>A0A917A495</accession>
<comment type="caution">
    <text evidence="1">The sequence shown here is derived from an EMBL/GenBank/DDBJ whole genome shotgun (WGS) entry which is preliminary data.</text>
</comment>
<evidence type="ECO:0000313" key="2">
    <source>
        <dbReference type="Proteomes" id="UP000660801"/>
    </source>
</evidence>
<dbReference type="PANTHER" id="PTHR47271:SF2">
    <property type="entry name" value="ARGININE DEIMINASE"/>
    <property type="match status" value="1"/>
</dbReference>
<reference evidence="1" key="2">
    <citation type="submission" date="2020-09" db="EMBL/GenBank/DDBJ databases">
        <authorList>
            <person name="Sun Q."/>
            <person name="Zhou Y."/>
        </authorList>
    </citation>
    <scope>NUCLEOTIDE SEQUENCE</scope>
    <source>
        <strain evidence="1">CGMCC 1.15533</strain>
    </source>
</reference>
<organism evidence="1 2">
    <name type="scientific">Streptococcus himalayensis</name>
    <dbReference type="NCBI Taxonomy" id="1888195"/>
    <lineage>
        <taxon>Bacteria</taxon>
        <taxon>Bacillati</taxon>
        <taxon>Bacillota</taxon>
        <taxon>Bacilli</taxon>
        <taxon>Lactobacillales</taxon>
        <taxon>Streptococcaceae</taxon>
        <taxon>Streptococcus</taxon>
    </lineage>
</organism>
<keyword evidence="2" id="KW-1185">Reference proteome</keyword>
<sequence length="285" mass="32041">MTNRIYVSNATNQLKKVIVCSPKYYKFNGINEITKSWMEKGETEQNDLMVQEWETLINAYKANGVEVIEMEPQSELEVQTFARDFGAMIKEGAIIGKFRHPARQNETQVYEQKLKELGIPIVARCNAGCFEGGDFWMIDEHTIALGLVDRTDQAGVDNLREQLQKFGYTVVGVPVAPEHLHLDMCFNIVAPNICLAAKSVLPFWFIKMLERRHFTIIDVPEELIEKHGCNVQALGNNTVLGIANNVTVNEALENAGVTVIKLPLQQILKAGGGPHCMTYPVERSY</sequence>
<reference evidence="1" key="1">
    <citation type="journal article" date="2014" name="Int. J. Syst. Evol. Microbiol.">
        <title>Complete genome sequence of Corynebacterium casei LMG S-19264T (=DSM 44701T), isolated from a smear-ripened cheese.</title>
        <authorList>
            <consortium name="US DOE Joint Genome Institute (JGI-PGF)"/>
            <person name="Walter F."/>
            <person name="Albersmeier A."/>
            <person name="Kalinowski J."/>
            <person name="Ruckert C."/>
        </authorList>
    </citation>
    <scope>NUCLEOTIDE SEQUENCE</scope>
    <source>
        <strain evidence="1">CGMCC 1.15533</strain>
    </source>
</reference>
<dbReference type="Gene3D" id="3.75.10.10">
    <property type="entry name" value="L-arginine/glycine Amidinotransferase, Chain A"/>
    <property type="match status" value="1"/>
</dbReference>
<evidence type="ECO:0000313" key="1">
    <source>
        <dbReference type="EMBL" id="GGE25108.1"/>
    </source>
</evidence>
<dbReference type="GO" id="GO:0019546">
    <property type="term" value="P:L-arginine deiminase pathway"/>
    <property type="evidence" value="ECO:0007669"/>
    <property type="project" value="TreeGrafter"/>
</dbReference>
<protein>
    <submittedName>
        <fullName evidence="1">Nitrate reductase</fullName>
    </submittedName>
</protein>
<dbReference type="PANTHER" id="PTHR47271">
    <property type="entry name" value="ARGININE DEIMINASE"/>
    <property type="match status" value="1"/>
</dbReference>
<dbReference type="Pfam" id="PF19420">
    <property type="entry name" value="DDAH_eukar"/>
    <property type="match status" value="1"/>
</dbReference>
<dbReference type="AlphaFoldDB" id="A0A917A495"/>
<gene>
    <name evidence="1" type="ORF">GCM10011510_02760</name>
</gene>
<dbReference type="Proteomes" id="UP000660801">
    <property type="component" value="Unassembled WGS sequence"/>
</dbReference>
<proteinExistence type="predicted"/>
<dbReference type="OrthoDB" id="9814070at2"/>
<dbReference type="SUPFAM" id="SSF55909">
    <property type="entry name" value="Pentein"/>
    <property type="match status" value="1"/>
</dbReference>
<dbReference type="EMBL" id="BMJN01000002">
    <property type="protein sequence ID" value="GGE25108.1"/>
    <property type="molecule type" value="Genomic_DNA"/>
</dbReference>
<dbReference type="RefSeq" id="WP_068989760.1">
    <property type="nucleotide sequence ID" value="NZ_BMJN01000002.1"/>
</dbReference>